<keyword evidence="6" id="KW-0732">Signal</keyword>
<evidence type="ECO:0000256" key="5">
    <source>
        <dbReference type="SAM" id="Phobius"/>
    </source>
</evidence>
<evidence type="ECO:0000256" key="6">
    <source>
        <dbReference type="SAM" id="SignalP"/>
    </source>
</evidence>
<feature type="transmembrane region" description="Helical" evidence="5">
    <location>
        <begin position="67"/>
        <end position="84"/>
    </location>
</feature>
<dbReference type="GO" id="GO:0005886">
    <property type="term" value="C:plasma membrane"/>
    <property type="evidence" value="ECO:0007669"/>
    <property type="project" value="TreeGrafter"/>
</dbReference>
<keyword evidence="2 5" id="KW-0812">Transmembrane</keyword>
<protein>
    <recommendedName>
        <fullName evidence="7">EXS domain-containing protein</fullName>
    </recommendedName>
</protein>
<gene>
    <name evidence="8" type="ORF">IFM89_000164</name>
</gene>
<keyword evidence="3 5" id="KW-1133">Transmembrane helix</keyword>
<dbReference type="OrthoDB" id="9970435at2759"/>
<dbReference type="GO" id="GO:0000822">
    <property type="term" value="F:inositol hexakisphosphate binding"/>
    <property type="evidence" value="ECO:0007669"/>
    <property type="project" value="TreeGrafter"/>
</dbReference>
<proteinExistence type="predicted"/>
<keyword evidence="4 5" id="KW-0472">Membrane</keyword>
<feature type="transmembrane region" description="Helical" evidence="5">
    <location>
        <begin position="42"/>
        <end position="60"/>
    </location>
</feature>
<evidence type="ECO:0000259" key="7">
    <source>
        <dbReference type="Pfam" id="PF03124"/>
    </source>
</evidence>
<evidence type="ECO:0000256" key="3">
    <source>
        <dbReference type="ARBA" id="ARBA00022989"/>
    </source>
</evidence>
<dbReference type="GO" id="GO:0005802">
    <property type="term" value="C:trans-Golgi network"/>
    <property type="evidence" value="ECO:0007669"/>
    <property type="project" value="TreeGrafter"/>
</dbReference>
<dbReference type="EMBL" id="JADFTS010000008">
    <property type="protein sequence ID" value="KAF9590908.1"/>
    <property type="molecule type" value="Genomic_DNA"/>
</dbReference>
<organism evidence="8 9">
    <name type="scientific">Coptis chinensis</name>
    <dbReference type="NCBI Taxonomy" id="261450"/>
    <lineage>
        <taxon>Eukaryota</taxon>
        <taxon>Viridiplantae</taxon>
        <taxon>Streptophyta</taxon>
        <taxon>Embryophyta</taxon>
        <taxon>Tracheophyta</taxon>
        <taxon>Spermatophyta</taxon>
        <taxon>Magnoliopsida</taxon>
        <taxon>Ranunculales</taxon>
        <taxon>Ranunculaceae</taxon>
        <taxon>Coptidoideae</taxon>
        <taxon>Coptis</taxon>
    </lineage>
</organism>
<feature type="domain" description="EXS" evidence="7">
    <location>
        <begin position="124"/>
        <end position="179"/>
    </location>
</feature>
<comment type="subcellular location">
    <subcellularLocation>
        <location evidence="1">Membrane</location>
        <topology evidence="1">Multi-pass membrane protein</topology>
    </subcellularLocation>
</comment>
<dbReference type="Proteomes" id="UP000631114">
    <property type="component" value="Unassembled WGS sequence"/>
</dbReference>
<comment type="caution">
    <text evidence="8">The sequence shown here is derived from an EMBL/GenBank/DDBJ whole genome shotgun (WGS) entry which is preliminary data.</text>
</comment>
<dbReference type="GO" id="GO:0006817">
    <property type="term" value="P:phosphate ion transport"/>
    <property type="evidence" value="ECO:0007669"/>
    <property type="project" value="TreeGrafter"/>
</dbReference>
<evidence type="ECO:0000313" key="8">
    <source>
        <dbReference type="EMBL" id="KAF9590908.1"/>
    </source>
</evidence>
<dbReference type="PANTHER" id="PTHR10783">
    <property type="entry name" value="XENOTROPIC AND POLYTROPIC RETROVIRUS RECEPTOR 1-RELATED"/>
    <property type="match status" value="1"/>
</dbReference>
<keyword evidence="9" id="KW-1185">Reference proteome</keyword>
<dbReference type="GO" id="GO:0016036">
    <property type="term" value="P:cellular response to phosphate starvation"/>
    <property type="evidence" value="ECO:0007669"/>
    <property type="project" value="TreeGrafter"/>
</dbReference>
<reference evidence="8 9" key="1">
    <citation type="submission" date="2020-10" db="EMBL/GenBank/DDBJ databases">
        <title>The Coptis chinensis genome and diversification of protoberbering-type alkaloids.</title>
        <authorList>
            <person name="Wang B."/>
            <person name="Shu S."/>
            <person name="Song C."/>
            <person name="Liu Y."/>
        </authorList>
    </citation>
    <scope>NUCLEOTIDE SEQUENCE [LARGE SCALE GENOMIC DNA]</scope>
    <source>
        <strain evidence="8">HL-2020</strain>
        <tissue evidence="8">Leaf</tissue>
    </source>
</reference>
<dbReference type="AlphaFoldDB" id="A0A835H5B5"/>
<dbReference type="InterPro" id="IPR004342">
    <property type="entry name" value="EXS_C"/>
</dbReference>
<evidence type="ECO:0000256" key="2">
    <source>
        <dbReference type="ARBA" id="ARBA00022692"/>
    </source>
</evidence>
<evidence type="ECO:0000256" key="4">
    <source>
        <dbReference type="ARBA" id="ARBA00023136"/>
    </source>
</evidence>
<evidence type="ECO:0000256" key="1">
    <source>
        <dbReference type="ARBA" id="ARBA00004141"/>
    </source>
</evidence>
<name>A0A835H5B5_9MAGN</name>
<sequence>MFMEVFLVSTALATLALAAMLSNLNMEMDPKTKDYKALTELVPLGLATLVLLITFCPFNFIYCSSRFFVLNCVFCCICAPLYKVQAIRSPEFYICYYGWGDFKHRQNTCKDSAICLHENSVHEAKYIFTSSAIAATVSTYWDIVIDWGLLQRHSKNTWLRDKLLVSQKNVYYGAMVALLISSEVALACRLGVEVAIVIGGQIVFLWRLMGNCYWAG</sequence>
<feature type="domain" description="EXS" evidence="7">
    <location>
        <begin position="5"/>
        <end position="85"/>
    </location>
</feature>
<dbReference type="PANTHER" id="PTHR10783:SF4">
    <property type="entry name" value="PHOSPHATE TRANSPORTER PHO1 HOMOLOG 3"/>
    <property type="match status" value="1"/>
</dbReference>
<dbReference type="Pfam" id="PF03124">
    <property type="entry name" value="EXS"/>
    <property type="match status" value="2"/>
</dbReference>
<accession>A0A835H5B5</accession>
<evidence type="ECO:0000313" key="9">
    <source>
        <dbReference type="Proteomes" id="UP000631114"/>
    </source>
</evidence>
<feature type="chain" id="PRO_5032669422" description="EXS domain-containing protein" evidence="6">
    <location>
        <begin position="19"/>
        <end position="216"/>
    </location>
</feature>
<feature type="signal peptide" evidence="6">
    <location>
        <begin position="1"/>
        <end position="18"/>
    </location>
</feature>